<dbReference type="Proteomes" id="UP001169574">
    <property type="component" value="Unassembled WGS sequence"/>
</dbReference>
<name>A0AAN4JGS0_CITFR</name>
<dbReference type="EMBL" id="ABLGCN030000092">
    <property type="protein sequence ID" value="EMM7461231.1"/>
    <property type="molecule type" value="Genomic_DNA"/>
</dbReference>
<evidence type="ECO:0000313" key="3">
    <source>
        <dbReference type="Proteomes" id="UP001169574"/>
    </source>
</evidence>
<proteinExistence type="predicted"/>
<evidence type="ECO:0000313" key="1">
    <source>
        <dbReference type="EMBL" id="EMM7460993.1"/>
    </source>
</evidence>
<sequence>MFEQLKKGPVTVSSPAFNDALDRYNKLHQLGFQQLDFTGLPPAQLKSLARYANVTSVKKIVRIPMKKRTAILIAFVKSLEVIALDEAIDVLDMLIRGSKRESQKIPSFRMMKIQSTPRLT</sequence>
<dbReference type="EMBL" id="ABLGCN030000041">
    <property type="protein sequence ID" value="EMM7460993.1"/>
    <property type="molecule type" value="Genomic_DNA"/>
</dbReference>
<evidence type="ECO:0000313" key="2">
    <source>
        <dbReference type="EMBL" id="EMM7461231.1"/>
    </source>
</evidence>
<gene>
    <name evidence="1" type="ORF">P7U51_005611</name>
    <name evidence="2" type="ORF">P7U51_005879</name>
</gene>
<protein>
    <submittedName>
        <fullName evidence="2">Uncharacterized protein</fullName>
    </submittedName>
</protein>
<comment type="caution">
    <text evidence="2">The sequence shown here is derived from an EMBL/GenBank/DDBJ whole genome shotgun (WGS) entry which is preliminary data.</text>
</comment>
<dbReference type="AlphaFoldDB" id="A0AAN4JGS0"/>
<accession>A0AAN4JGS0</accession>
<reference evidence="2" key="1">
    <citation type="submission" date="2024-02" db="EMBL/GenBank/DDBJ databases">
        <authorList>
            <consortium name="Clinical and Environmental Microbiology Branch: Whole genome sequencing antimicrobial resistance pathogens in the healthcare setting"/>
        </authorList>
    </citation>
    <scope>NUCLEOTIDE SEQUENCE</scope>
    <source>
        <strain evidence="2">Whole organism</strain>
    </source>
</reference>
<organism evidence="2 3">
    <name type="scientific">Citrobacter freundii</name>
    <dbReference type="NCBI Taxonomy" id="546"/>
    <lineage>
        <taxon>Bacteria</taxon>
        <taxon>Pseudomonadati</taxon>
        <taxon>Pseudomonadota</taxon>
        <taxon>Gammaproteobacteria</taxon>
        <taxon>Enterobacterales</taxon>
        <taxon>Enterobacteriaceae</taxon>
        <taxon>Citrobacter</taxon>
        <taxon>Citrobacter freundii complex</taxon>
    </lineage>
</organism>